<comment type="caution">
    <text evidence="2">The sequence shown here is derived from an EMBL/GenBank/DDBJ whole genome shotgun (WGS) entry which is preliminary data.</text>
</comment>
<feature type="region of interest" description="Disordered" evidence="1">
    <location>
        <begin position="1"/>
        <end position="27"/>
    </location>
</feature>
<reference evidence="2" key="1">
    <citation type="submission" date="2018-11" db="EMBL/GenBank/DDBJ databases">
        <authorList>
            <consortium name="Pathogen Informatics"/>
        </authorList>
    </citation>
    <scope>NUCLEOTIDE SEQUENCE</scope>
</reference>
<sequence>MASVLPVCNRDNASSHTPSPEAEQRTDLQPMQWMSAFRSPRNALHAGSGNSLFPFTADAMGTLCQLVVVVPTVAEERVTTSAQRVRNSNQNGLSASSLAWLPRGCLERRHPFAKSHLSHKSCITRWREWPVALATVRPSKVGRVPCTIASLPTRPHRSTIHEASLYRLAAVMTTRPRHNVTPFWHISDCGIGTWSGQVASNFTVVSVCFPPSSSSSQFGEPDLHTSRESARLAASPGVRLFVKTLLEHGKARLICVLLQPFGGFCKNERQL</sequence>
<name>A0A448XK72_9PLAT</name>
<dbReference type="Proteomes" id="UP000784294">
    <property type="component" value="Unassembled WGS sequence"/>
</dbReference>
<proteinExistence type="predicted"/>
<dbReference type="AlphaFoldDB" id="A0A448XK72"/>
<protein>
    <submittedName>
        <fullName evidence="2">Uncharacterized protein</fullName>
    </submittedName>
</protein>
<keyword evidence="3" id="KW-1185">Reference proteome</keyword>
<accession>A0A448XK72</accession>
<dbReference type="EMBL" id="CAAALY010258529">
    <property type="protein sequence ID" value="VEL38645.1"/>
    <property type="molecule type" value="Genomic_DNA"/>
</dbReference>
<evidence type="ECO:0000313" key="2">
    <source>
        <dbReference type="EMBL" id="VEL38645.1"/>
    </source>
</evidence>
<evidence type="ECO:0000313" key="3">
    <source>
        <dbReference type="Proteomes" id="UP000784294"/>
    </source>
</evidence>
<evidence type="ECO:0000256" key="1">
    <source>
        <dbReference type="SAM" id="MobiDB-lite"/>
    </source>
</evidence>
<organism evidence="2 3">
    <name type="scientific">Protopolystoma xenopodis</name>
    <dbReference type="NCBI Taxonomy" id="117903"/>
    <lineage>
        <taxon>Eukaryota</taxon>
        <taxon>Metazoa</taxon>
        <taxon>Spiralia</taxon>
        <taxon>Lophotrochozoa</taxon>
        <taxon>Platyhelminthes</taxon>
        <taxon>Monogenea</taxon>
        <taxon>Polyopisthocotylea</taxon>
        <taxon>Polystomatidea</taxon>
        <taxon>Polystomatidae</taxon>
        <taxon>Protopolystoma</taxon>
    </lineage>
</organism>
<gene>
    <name evidence="2" type="ORF">PXEA_LOCUS32085</name>
</gene>